<proteinExistence type="predicted"/>
<dbReference type="KEGG" id="tmr:Tmar_1651"/>
<dbReference type="InterPro" id="IPR008972">
    <property type="entry name" value="Cupredoxin"/>
</dbReference>
<keyword evidence="1" id="KW-0479">Metal-binding</keyword>
<dbReference type="InterPro" id="IPR050845">
    <property type="entry name" value="Cu-binding_ET"/>
</dbReference>
<evidence type="ECO:0000256" key="3">
    <source>
        <dbReference type="SAM" id="SignalP"/>
    </source>
</evidence>
<dbReference type="PANTHER" id="PTHR38439">
    <property type="entry name" value="AURACYANIN-B"/>
    <property type="match status" value="1"/>
</dbReference>
<dbReference type="PANTHER" id="PTHR38439:SF3">
    <property type="entry name" value="COPPER-RESISTANT CUPROPROTEIN COPI"/>
    <property type="match status" value="1"/>
</dbReference>
<evidence type="ECO:0000259" key="4">
    <source>
        <dbReference type="Pfam" id="PF13473"/>
    </source>
</evidence>
<keyword evidence="6" id="KW-1185">Reference proteome</keyword>
<evidence type="ECO:0000256" key="2">
    <source>
        <dbReference type="ARBA" id="ARBA00023008"/>
    </source>
</evidence>
<accession>E6SH96</accession>
<keyword evidence="2" id="KW-0186">Copper</keyword>
<dbReference type="Proteomes" id="UP000008915">
    <property type="component" value="Chromosome"/>
</dbReference>
<sequence length="142" mass="15414">MIPRPVPAAPTRMAPAPRRRSACRLAAVLAAASLLAAGCTPRSWGPRTLTVAMTPDFAFQPRELAVKPGETVRIVLINRDDRLPHELRSGGRLGPDLRLAPGERREWQWTAPAEPGAIVFWCGMPGHRKNGMAGRVVVRASP</sequence>
<name>E6SH96_THEM7</name>
<protein>
    <submittedName>
        <fullName evidence="5">Blue (Type 1) copper domain protein</fullName>
    </submittedName>
</protein>
<reference evidence="5 6" key="1">
    <citation type="journal article" date="2010" name="Stand. Genomic Sci.">
        <title>Complete genome sequence of Thermaerobacter marianensis type strain (7p75a).</title>
        <authorList>
            <person name="Han C."/>
            <person name="Gu W."/>
            <person name="Zhang X."/>
            <person name="Lapidus A."/>
            <person name="Nolan M."/>
            <person name="Copeland A."/>
            <person name="Lucas S."/>
            <person name="Del Rio T.G."/>
            <person name="Tice H."/>
            <person name="Cheng J.F."/>
            <person name="Tapia R."/>
            <person name="Goodwin L."/>
            <person name="Pitluck S."/>
            <person name="Pagani I."/>
            <person name="Ivanova N."/>
            <person name="Mavromatis K."/>
            <person name="Mikhailova N."/>
            <person name="Pati A."/>
            <person name="Chen A."/>
            <person name="Palaniappan K."/>
            <person name="Land M."/>
            <person name="Hauser L."/>
            <person name="Chang Y.J."/>
            <person name="Jeffries C.D."/>
            <person name="Schneider S."/>
            <person name="Rohde M."/>
            <person name="Goker M."/>
            <person name="Pukall R."/>
            <person name="Woyke T."/>
            <person name="Bristow J."/>
            <person name="Eisen J.A."/>
            <person name="Markowitz V."/>
            <person name="Hugenholtz P."/>
            <person name="Kyrpides N.C."/>
            <person name="Klenk H.P."/>
            <person name="Detter J.C."/>
        </authorList>
    </citation>
    <scope>NUCLEOTIDE SEQUENCE [LARGE SCALE GENOMIC DNA]</scope>
    <source>
        <strain evidence="6">ATCC 700841 / DSM 12885 / JCM 10246 / 7p75a</strain>
    </source>
</reference>
<keyword evidence="3" id="KW-0732">Signal</keyword>
<dbReference type="RefSeq" id="WP_013496061.1">
    <property type="nucleotide sequence ID" value="NC_014831.1"/>
</dbReference>
<dbReference type="eggNOG" id="COG4454">
    <property type="taxonomic scope" value="Bacteria"/>
</dbReference>
<dbReference type="Gene3D" id="2.60.40.420">
    <property type="entry name" value="Cupredoxins - blue copper proteins"/>
    <property type="match status" value="2"/>
</dbReference>
<reference evidence="6" key="2">
    <citation type="journal article" date="2010" name="Stand. Genomic Sci.">
        <title>Complete genome sequence of Thermaerobacter marianensis type strain (7p75aT).</title>
        <authorList>
            <person name="Han C."/>
            <person name="Gu W."/>
            <person name="Zhang X."/>
            <person name="Lapidus A."/>
            <person name="Nolan M."/>
            <person name="Copeland A."/>
            <person name="Lucas S."/>
            <person name="Glavina Del Rio T."/>
            <person name="Tice H."/>
            <person name="Cheng J."/>
            <person name="Tapia R."/>
            <person name="Goodwin L."/>
            <person name="Pitluck S."/>
            <person name="Pagani I."/>
            <person name="Ivanova N."/>
            <person name="Mavromatis K."/>
            <person name="Mikhailova N."/>
            <person name="Pati A."/>
            <person name="Chen A."/>
            <person name="Palaniappan K."/>
            <person name="Land M."/>
            <person name="Hauser L."/>
            <person name="Chang Y."/>
            <person name="Jeffries C."/>
            <person name="Schneider S."/>
            <person name="Rohde M."/>
            <person name="Goker M."/>
            <person name="Pukall R."/>
            <person name="Woyke T."/>
            <person name="Bristow J."/>
            <person name="Eisen J."/>
            <person name="Markowitz V."/>
            <person name="Hugenholtz P."/>
            <person name="Kyrpides N."/>
            <person name="Klenk H."/>
            <person name="Detter J."/>
        </authorList>
    </citation>
    <scope>NUCLEOTIDE SEQUENCE [LARGE SCALE GENOMIC DNA]</scope>
    <source>
        <strain evidence="6">ATCC 700841 / DSM 12885 / JCM 10246 / 7p75a</strain>
    </source>
</reference>
<organism evidence="5 6">
    <name type="scientific">Thermaerobacter marianensis (strain ATCC 700841 / DSM 12885 / JCM 10246 / 7p75a)</name>
    <dbReference type="NCBI Taxonomy" id="644966"/>
    <lineage>
        <taxon>Bacteria</taxon>
        <taxon>Bacillati</taxon>
        <taxon>Bacillota</taxon>
        <taxon>Clostridia</taxon>
        <taxon>Eubacteriales</taxon>
        <taxon>Clostridiales Family XVII. Incertae Sedis</taxon>
        <taxon>Thermaerobacter</taxon>
    </lineage>
</organism>
<dbReference type="GO" id="GO:0046872">
    <property type="term" value="F:metal ion binding"/>
    <property type="evidence" value="ECO:0007669"/>
    <property type="project" value="UniProtKB-KW"/>
</dbReference>
<feature type="chain" id="PRO_5003209068" evidence="3">
    <location>
        <begin position="37"/>
        <end position="142"/>
    </location>
</feature>
<gene>
    <name evidence="5" type="ordered locus">Tmar_1651</name>
</gene>
<evidence type="ECO:0000256" key="1">
    <source>
        <dbReference type="ARBA" id="ARBA00022723"/>
    </source>
</evidence>
<dbReference type="AlphaFoldDB" id="E6SH96"/>
<feature type="signal peptide" evidence="3">
    <location>
        <begin position="1"/>
        <end position="36"/>
    </location>
</feature>
<evidence type="ECO:0000313" key="6">
    <source>
        <dbReference type="Proteomes" id="UP000008915"/>
    </source>
</evidence>
<evidence type="ECO:0000313" key="5">
    <source>
        <dbReference type="EMBL" id="ADU51760.1"/>
    </source>
</evidence>
<dbReference type="HOGENOM" id="CLU_141684_0_0_9"/>
<feature type="domain" description="EfeO-type cupredoxin-like" evidence="4">
    <location>
        <begin position="43"/>
        <end position="137"/>
    </location>
</feature>
<dbReference type="STRING" id="644966.Tmar_1651"/>
<dbReference type="Pfam" id="PF13473">
    <property type="entry name" value="Cupredoxin_1"/>
    <property type="match status" value="1"/>
</dbReference>
<dbReference type="EMBL" id="CP002344">
    <property type="protein sequence ID" value="ADU51760.1"/>
    <property type="molecule type" value="Genomic_DNA"/>
</dbReference>
<dbReference type="InterPro" id="IPR028096">
    <property type="entry name" value="EfeO_Cupredoxin"/>
</dbReference>
<dbReference type="SUPFAM" id="SSF49503">
    <property type="entry name" value="Cupredoxins"/>
    <property type="match status" value="1"/>
</dbReference>